<dbReference type="PROSITE" id="PS50995">
    <property type="entry name" value="HTH_MARR_2"/>
    <property type="match status" value="1"/>
</dbReference>
<dbReference type="GO" id="GO:0003700">
    <property type="term" value="F:DNA-binding transcription factor activity"/>
    <property type="evidence" value="ECO:0007669"/>
    <property type="project" value="InterPro"/>
</dbReference>
<evidence type="ECO:0000313" key="2">
    <source>
        <dbReference type="EMBL" id="PWK40192.1"/>
    </source>
</evidence>
<evidence type="ECO:0000259" key="1">
    <source>
        <dbReference type="PROSITE" id="PS50995"/>
    </source>
</evidence>
<dbReference type="InterPro" id="IPR036388">
    <property type="entry name" value="WH-like_DNA-bd_sf"/>
</dbReference>
<evidence type="ECO:0000313" key="3">
    <source>
        <dbReference type="Proteomes" id="UP000245697"/>
    </source>
</evidence>
<dbReference type="GO" id="GO:0006950">
    <property type="term" value="P:response to stress"/>
    <property type="evidence" value="ECO:0007669"/>
    <property type="project" value="TreeGrafter"/>
</dbReference>
<dbReference type="OrthoDB" id="3237509at2"/>
<dbReference type="EMBL" id="QGGR01000020">
    <property type="protein sequence ID" value="PWK40192.1"/>
    <property type="molecule type" value="Genomic_DNA"/>
</dbReference>
<organism evidence="2 3">
    <name type="scientific">Actinoplanes xinjiangensis</name>
    <dbReference type="NCBI Taxonomy" id="512350"/>
    <lineage>
        <taxon>Bacteria</taxon>
        <taxon>Bacillati</taxon>
        <taxon>Actinomycetota</taxon>
        <taxon>Actinomycetes</taxon>
        <taxon>Micromonosporales</taxon>
        <taxon>Micromonosporaceae</taxon>
        <taxon>Actinoplanes</taxon>
    </lineage>
</organism>
<dbReference type="InterPro" id="IPR036390">
    <property type="entry name" value="WH_DNA-bd_sf"/>
</dbReference>
<dbReference type="GO" id="GO:0003677">
    <property type="term" value="F:DNA binding"/>
    <property type="evidence" value="ECO:0007669"/>
    <property type="project" value="UniProtKB-KW"/>
</dbReference>
<dbReference type="SUPFAM" id="SSF46785">
    <property type="entry name" value="Winged helix' DNA-binding domain"/>
    <property type="match status" value="1"/>
</dbReference>
<dbReference type="AlphaFoldDB" id="A0A316FPF9"/>
<proteinExistence type="predicted"/>
<protein>
    <submittedName>
        <fullName evidence="2">DNA-binding MarR family transcriptional regulator</fullName>
    </submittedName>
</protein>
<name>A0A316FPF9_9ACTN</name>
<keyword evidence="3" id="KW-1185">Reference proteome</keyword>
<dbReference type="InterPro" id="IPR039422">
    <property type="entry name" value="MarR/SlyA-like"/>
</dbReference>
<gene>
    <name evidence="2" type="ORF">BC793_120131</name>
</gene>
<accession>A0A316FPF9</accession>
<dbReference type="RefSeq" id="WP_158319444.1">
    <property type="nucleotide sequence ID" value="NZ_BONA01000074.1"/>
</dbReference>
<feature type="domain" description="HTH marR-type" evidence="1">
    <location>
        <begin position="13"/>
        <end position="144"/>
    </location>
</feature>
<dbReference type="Pfam" id="PF12802">
    <property type="entry name" value="MarR_2"/>
    <property type="match status" value="1"/>
</dbReference>
<reference evidence="2 3" key="1">
    <citation type="submission" date="2018-05" db="EMBL/GenBank/DDBJ databases">
        <title>Genomic Encyclopedia of Archaeal and Bacterial Type Strains, Phase II (KMG-II): from individual species to whole genera.</title>
        <authorList>
            <person name="Goeker M."/>
        </authorList>
    </citation>
    <scope>NUCLEOTIDE SEQUENCE [LARGE SCALE GENOMIC DNA]</scope>
    <source>
        <strain evidence="2 3">DSM 45184</strain>
    </source>
</reference>
<dbReference type="Proteomes" id="UP000245697">
    <property type="component" value="Unassembled WGS sequence"/>
</dbReference>
<keyword evidence="2" id="KW-0238">DNA-binding</keyword>
<dbReference type="SMART" id="SM00347">
    <property type="entry name" value="HTH_MARR"/>
    <property type="match status" value="1"/>
</dbReference>
<sequence>MTAAARSAGDPGLTLLLWELHQTARVAARHVDRAVEAAGISTPEFGVLACVNDEPGITRADIARQLHLRPQALTATVDKLQQRGLIDGTASGRGRPSRLTVTDAGRDALDGVWPAIVALNAPGNLGMTEQEALALATRLARLRRLLTEREADPL</sequence>
<dbReference type="InterPro" id="IPR000835">
    <property type="entry name" value="HTH_MarR-typ"/>
</dbReference>
<dbReference type="PANTHER" id="PTHR33164:SF43">
    <property type="entry name" value="HTH-TYPE TRANSCRIPTIONAL REPRESSOR YETL"/>
    <property type="match status" value="1"/>
</dbReference>
<dbReference type="Gene3D" id="1.10.10.10">
    <property type="entry name" value="Winged helix-like DNA-binding domain superfamily/Winged helix DNA-binding domain"/>
    <property type="match status" value="1"/>
</dbReference>
<comment type="caution">
    <text evidence="2">The sequence shown here is derived from an EMBL/GenBank/DDBJ whole genome shotgun (WGS) entry which is preliminary data.</text>
</comment>
<dbReference type="PANTHER" id="PTHR33164">
    <property type="entry name" value="TRANSCRIPTIONAL REGULATOR, MARR FAMILY"/>
    <property type="match status" value="1"/>
</dbReference>